<dbReference type="Proteomes" id="UP000077671">
    <property type="component" value="Unassembled WGS sequence"/>
</dbReference>
<organism evidence="1 2">
    <name type="scientific">Tilletia caries</name>
    <name type="common">wheat bunt fungus</name>
    <dbReference type="NCBI Taxonomy" id="13290"/>
    <lineage>
        <taxon>Eukaryota</taxon>
        <taxon>Fungi</taxon>
        <taxon>Dikarya</taxon>
        <taxon>Basidiomycota</taxon>
        <taxon>Ustilaginomycotina</taxon>
        <taxon>Exobasidiomycetes</taxon>
        <taxon>Tilletiales</taxon>
        <taxon>Tilletiaceae</taxon>
        <taxon>Tilletia</taxon>
    </lineage>
</organism>
<reference evidence="1" key="2">
    <citation type="journal article" date="2019" name="IMA Fungus">
        <title>Genome sequencing and comparison of five Tilletia species to identify candidate genes for the detection of regulated species infecting wheat.</title>
        <authorList>
            <person name="Nguyen H.D.T."/>
            <person name="Sultana T."/>
            <person name="Kesanakurti P."/>
            <person name="Hambleton S."/>
        </authorList>
    </citation>
    <scope>NUCLEOTIDE SEQUENCE</scope>
    <source>
        <strain evidence="1">DAOMC 238032</strain>
    </source>
</reference>
<protein>
    <submittedName>
        <fullName evidence="1">Uncharacterized protein</fullName>
    </submittedName>
</protein>
<sequence>MHTSGMLEAERKGFDLRADVQVLELGEDGAEEHLRQHALRNFADYGNDIPSRGRMRRDDDPHVAVDPVERGVPPELLVPEVRAWLEEQVPLEWPPREELGMEKYSRVMDLVVTLLTNAV</sequence>
<dbReference type="AlphaFoldDB" id="A0A8T8SQN9"/>
<gene>
    <name evidence="1" type="ORF">A4X03_0g7463</name>
</gene>
<name>A0A8T8SQN9_9BASI</name>
<proteinExistence type="predicted"/>
<accession>A0A8T8SQN9</accession>
<evidence type="ECO:0000313" key="1">
    <source>
        <dbReference type="EMBL" id="KAE8245642.1"/>
    </source>
</evidence>
<comment type="caution">
    <text evidence="1">The sequence shown here is derived from an EMBL/GenBank/DDBJ whole genome shotgun (WGS) entry which is preliminary data.</text>
</comment>
<reference evidence="1" key="1">
    <citation type="submission" date="2016-04" db="EMBL/GenBank/DDBJ databases">
        <authorList>
            <person name="Nguyen H.D."/>
            <person name="Kesanakurti P."/>
            <person name="Cullis J."/>
            <person name="Levesque C.A."/>
            <person name="Hambleton S."/>
        </authorList>
    </citation>
    <scope>NUCLEOTIDE SEQUENCE</scope>
    <source>
        <strain evidence="1">DAOMC 238032</strain>
    </source>
</reference>
<evidence type="ECO:0000313" key="2">
    <source>
        <dbReference type="Proteomes" id="UP000077671"/>
    </source>
</evidence>
<dbReference type="EMBL" id="LWDD02001776">
    <property type="protein sequence ID" value="KAE8245642.1"/>
    <property type="molecule type" value="Genomic_DNA"/>
</dbReference>